<dbReference type="PANTHER" id="PTHR42756:SF1">
    <property type="entry name" value="TRANSCRIPTIONAL REPRESSOR OF EMRAB OPERON"/>
    <property type="match status" value="1"/>
</dbReference>
<dbReference type="PROSITE" id="PS50995">
    <property type="entry name" value="HTH_MARR_2"/>
    <property type="match status" value="1"/>
</dbReference>
<dbReference type="Proteomes" id="UP000782880">
    <property type="component" value="Unassembled WGS sequence"/>
</dbReference>
<keyword evidence="2" id="KW-0238">DNA-binding</keyword>
<dbReference type="InterPro" id="IPR000835">
    <property type="entry name" value="HTH_MarR-typ"/>
</dbReference>
<evidence type="ECO:0000256" key="1">
    <source>
        <dbReference type="ARBA" id="ARBA00023015"/>
    </source>
</evidence>
<name>A0A921IJM6_9FIRM</name>
<reference evidence="5" key="2">
    <citation type="submission" date="2021-09" db="EMBL/GenBank/DDBJ databases">
        <authorList>
            <person name="Gilroy R."/>
        </authorList>
    </citation>
    <scope>NUCLEOTIDE SEQUENCE</scope>
    <source>
        <strain evidence="5">ChiBcec21-2208</strain>
    </source>
</reference>
<sequence>MLDQAFQQVYTKFKLHFYQQVFSKFENREATLTTVESFCMEVIMALGHPTIAEFSNMMNLSTPNAAYKINNLVKKGYVKKVRSTTDKREYYLYPTRKYVDYYSISYAYLQQVVDRAKQRFSPDELQKLEEMLRVVSEELMPEIKLPAGGPATATEPQP</sequence>
<gene>
    <name evidence="5" type="ORF">K8V20_01375</name>
</gene>
<dbReference type="SMART" id="SM00347">
    <property type="entry name" value="HTH_MARR"/>
    <property type="match status" value="1"/>
</dbReference>
<evidence type="ECO:0000313" key="6">
    <source>
        <dbReference type="Proteomes" id="UP000782880"/>
    </source>
</evidence>
<evidence type="ECO:0000256" key="3">
    <source>
        <dbReference type="ARBA" id="ARBA00023163"/>
    </source>
</evidence>
<evidence type="ECO:0000313" key="5">
    <source>
        <dbReference type="EMBL" id="HJG27285.1"/>
    </source>
</evidence>
<accession>A0A921IJM6</accession>
<organism evidence="5 6">
    <name type="scientific">Subdoligranulum variabile</name>
    <dbReference type="NCBI Taxonomy" id="214851"/>
    <lineage>
        <taxon>Bacteria</taxon>
        <taxon>Bacillati</taxon>
        <taxon>Bacillota</taxon>
        <taxon>Clostridia</taxon>
        <taxon>Eubacteriales</taxon>
        <taxon>Oscillospiraceae</taxon>
        <taxon>Subdoligranulum</taxon>
    </lineage>
</organism>
<keyword evidence="3" id="KW-0804">Transcription</keyword>
<dbReference type="EMBL" id="DYVE01000042">
    <property type="protein sequence ID" value="HJG27285.1"/>
    <property type="molecule type" value="Genomic_DNA"/>
</dbReference>
<dbReference type="GO" id="GO:0003677">
    <property type="term" value="F:DNA binding"/>
    <property type="evidence" value="ECO:0007669"/>
    <property type="project" value="UniProtKB-KW"/>
</dbReference>
<dbReference type="PANTHER" id="PTHR42756">
    <property type="entry name" value="TRANSCRIPTIONAL REGULATOR, MARR"/>
    <property type="match status" value="1"/>
</dbReference>
<dbReference type="Pfam" id="PF01047">
    <property type="entry name" value="MarR"/>
    <property type="match status" value="1"/>
</dbReference>
<dbReference type="SUPFAM" id="SSF46785">
    <property type="entry name" value="Winged helix' DNA-binding domain"/>
    <property type="match status" value="1"/>
</dbReference>
<dbReference type="InterPro" id="IPR036388">
    <property type="entry name" value="WH-like_DNA-bd_sf"/>
</dbReference>
<keyword evidence="1" id="KW-0805">Transcription regulation</keyword>
<proteinExistence type="predicted"/>
<dbReference type="AlphaFoldDB" id="A0A921IJM6"/>
<protein>
    <submittedName>
        <fullName evidence="5">MarR family winged helix-turn-helix transcriptional regulator</fullName>
    </submittedName>
</protein>
<reference evidence="5" key="1">
    <citation type="journal article" date="2021" name="PeerJ">
        <title>Extensive microbial diversity within the chicken gut microbiome revealed by metagenomics and culture.</title>
        <authorList>
            <person name="Gilroy R."/>
            <person name="Ravi A."/>
            <person name="Getino M."/>
            <person name="Pursley I."/>
            <person name="Horton D.L."/>
            <person name="Alikhan N.F."/>
            <person name="Baker D."/>
            <person name="Gharbi K."/>
            <person name="Hall N."/>
            <person name="Watson M."/>
            <person name="Adriaenssens E.M."/>
            <person name="Foster-Nyarko E."/>
            <person name="Jarju S."/>
            <person name="Secka A."/>
            <person name="Antonio M."/>
            <person name="Oren A."/>
            <person name="Chaudhuri R.R."/>
            <person name="La Ragione R."/>
            <person name="Hildebrand F."/>
            <person name="Pallen M.J."/>
        </authorList>
    </citation>
    <scope>NUCLEOTIDE SEQUENCE</scope>
    <source>
        <strain evidence="5">ChiBcec21-2208</strain>
    </source>
</reference>
<comment type="caution">
    <text evidence="5">The sequence shown here is derived from an EMBL/GenBank/DDBJ whole genome shotgun (WGS) entry which is preliminary data.</text>
</comment>
<feature type="domain" description="HTH marR-type" evidence="4">
    <location>
        <begin position="1"/>
        <end position="137"/>
    </location>
</feature>
<dbReference type="Gene3D" id="1.10.10.10">
    <property type="entry name" value="Winged helix-like DNA-binding domain superfamily/Winged helix DNA-binding domain"/>
    <property type="match status" value="1"/>
</dbReference>
<evidence type="ECO:0000256" key="2">
    <source>
        <dbReference type="ARBA" id="ARBA00023125"/>
    </source>
</evidence>
<dbReference type="GO" id="GO:0003700">
    <property type="term" value="F:DNA-binding transcription factor activity"/>
    <property type="evidence" value="ECO:0007669"/>
    <property type="project" value="InterPro"/>
</dbReference>
<dbReference type="InterPro" id="IPR036390">
    <property type="entry name" value="WH_DNA-bd_sf"/>
</dbReference>
<evidence type="ECO:0000259" key="4">
    <source>
        <dbReference type="PROSITE" id="PS50995"/>
    </source>
</evidence>